<protein>
    <submittedName>
        <fullName evidence="1">Uncharacterized protein</fullName>
    </submittedName>
</protein>
<organism evidence="1 2">
    <name type="scientific">Paenibacillus athensensis</name>
    <dbReference type="NCBI Taxonomy" id="1967502"/>
    <lineage>
        <taxon>Bacteria</taxon>
        <taxon>Bacillati</taxon>
        <taxon>Bacillota</taxon>
        <taxon>Bacilli</taxon>
        <taxon>Bacillales</taxon>
        <taxon>Paenibacillaceae</taxon>
        <taxon>Paenibacillus</taxon>
    </lineage>
</organism>
<evidence type="ECO:0000313" key="2">
    <source>
        <dbReference type="Proteomes" id="UP000298246"/>
    </source>
</evidence>
<comment type="caution">
    <text evidence="1">The sequence shown here is derived from an EMBL/GenBank/DDBJ whole genome shotgun (WGS) entry which is preliminary data.</text>
</comment>
<dbReference type="EMBL" id="MYFO01000015">
    <property type="protein sequence ID" value="TFE87098.1"/>
    <property type="molecule type" value="Genomic_DNA"/>
</dbReference>
<sequence length="212" mass="24760">MWIRRVRKSVRASDTLTDNVESTIPSDIAQVVHQYFQNYSSFKASRGLQTDTYIREVFYATKKDPADLRTIEEMEAYVDETNRHRLQLKSYEIDEFFMLGSAVAVLGVTREFGNGHRNRVLYVLHKDRETWKFHHIARSHRGHVLDKFRVSEQLGFVIGDEKAAMLFLTTQDVPNAAMLMQGDHVNVEGYLDVEQQGSGELYYRIFRINRIH</sequence>
<dbReference type="AlphaFoldDB" id="A0A4Y8Q0F2"/>
<reference evidence="1 2" key="1">
    <citation type="submission" date="2017-03" db="EMBL/GenBank/DDBJ databases">
        <title>Isolation of Levoglucosan Utilizing Bacteria.</title>
        <authorList>
            <person name="Arya A.S."/>
        </authorList>
    </citation>
    <scope>NUCLEOTIDE SEQUENCE [LARGE SCALE GENOMIC DNA]</scope>
    <source>
        <strain evidence="1 2">MEC069</strain>
    </source>
</reference>
<evidence type="ECO:0000313" key="1">
    <source>
        <dbReference type="EMBL" id="TFE87098.1"/>
    </source>
</evidence>
<name>A0A4Y8Q0F2_9BACL</name>
<proteinExistence type="predicted"/>
<dbReference type="RefSeq" id="WP_134753528.1">
    <property type="nucleotide sequence ID" value="NZ_MYFO02000013.1"/>
</dbReference>
<dbReference type="Proteomes" id="UP000298246">
    <property type="component" value="Unassembled WGS sequence"/>
</dbReference>
<accession>A0A4Y8Q0F2</accession>
<gene>
    <name evidence="1" type="ORF">B5M42_13105</name>
</gene>
<keyword evidence="2" id="KW-1185">Reference proteome</keyword>
<dbReference type="OrthoDB" id="2567681at2"/>